<organism evidence="2 3">
    <name type="scientific">Babesia microti (strain RI)</name>
    <dbReference type="NCBI Taxonomy" id="1133968"/>
    <lineage>
        <taxon>Eukaryota</taxon>
        <taxon>Sar</taxon>
        <taxon>Alveolata</taxon>
        <taxon>Apicomplexa</taxon>
        <taxon>Aconoidasida</taxon>
        <taxon>Piroplasmida</taxon>
        <taxon>Babesiidae</taxon>
        <taxon>Babesia</taxon>
    </lineage>
</organism>
<reference evidence="2 3" key="3">
    <citation type="journal article" date="2016" name="Sci. Rep.">
        <title>Genome-wide diversity and gene expression profiling of Babesia microti isolates identify polymorphic genes that mediate host-pathogen interactions.</title>
        <authorList>
            <person name="Silva J.C."/>
            <person name="Cornillot E."/>
            <person name="McCracken C."/>
            <person name="Usmani-Brown S."/>
            <person name="Dwivedi A."/>
            <person name="Ifeonu O.O."/>
            <person name="Crabtree J."/>
            <person name="Gotia H.T."/>
            <person name="Virji A.Z."/>
            <person name="Reynes C."/>
            <person name="Colinge J."/>
            <person name="Kumar V."/>
            <person name="Lawres L."/>
            <person name="Pazzi J.E."/>
            <person name="Pablo J.V."/>
            <person name="Hung C."/>
            <person name="Brancato J."/>
            <person name="Kumari P."/>
            <person name="Orvis J."/>
            <person name="Tretina K."/>
            <person name="Chibucos M."/>
            <person name="Ott S."/>
            <person name="Sadzewicz L."/>
            <person name="Sengamalay N."/>
            <person name="Shetty A.C."/>
            <person name="Su Q."/>
            <person name="Tallon L."/>
            <person name="Fraser C.M."/>
            <person name="Frutos R."/>
            <person name="Molina D.M."/>
            <person name="Krause P.J."/>
            <person name="Ben Mamoun C."/>
        </authorList>
    </citation>
    <scope>NUCLEOTIDE SEQUENCE [LARGE SCALE GENOMIC DNA]</scope>
    <source>
        <strain evidence="2 3">RI</strain>
    </source>
</reference>
<sequence>MALSLMKVSSLRLLFSLVMWINNEISFAHGLGNVYVGQQINPHMLRSPSKIEGNTQKFSKPYKTVTNGPGFDAGYYQQIKGISYPAFENKSTDTNMGINGDSVAICEQIFKNQHFKRFCSDQKMMERYMQIHYNGTRLQAEVPYENSVNTTSVGVDPNNEVIVRPIDKHTLKEAQDYLWEIVCTKAIALSCSKILE</sequence>
<evidence type="ECO:0000256" key="1">
    <source>
        <dbReference type="SAM" id="SignalP"/>
    </source>
</evidence>
<reference evidence="2 3" key="1">
    <citation type="journal article" date="2012" name="Nucleic Acids Res.">
        <title>Sequencing of the smallest Apicomplexan genome from the human pathogen Babesia microti.</title>
        <authorList>
            <person name="Cornillot E."/>
            <person name="Hadj-Kaddour K."/>
            <person name="Dassouli A."/>
            <person name="Noel B."/>
            <person name="Ranwez V."/>
            <person name="Vacherie B."/>
            <person name="Augagneur Y."/>
            <person name="Bres V."/>
            <person name="Duclos A."/>
            <person name="Randazzo S."/>
            <person name="Carcy B."/>
            <person name="Debierre-Grockiego F."/>
            <person name="Delbecq S."/>
            <person name="Moubri-Menage K."/>
            <person name="Shams-Eldin H."/>
            <person name="Usmani-Brown S."/>
            <person name="Bringaud F."/>
            <person name="Wincker P."/>
            <person name="Vivares C.P."/>
            <person name="Schwarz R.T."/>
            <person name="Schetters T.P."/>
            <person name="Krause P.J."/>
            <person name="Gorenflot A."/>
            <person name="Berry V."/>
            <person name="Barbe V."/>
            <person name="Ben Mamoun C."/>
        </authorList>
    </citation>
    <scope>NUCLEOTIDE SEQUENCE [LARGE SCALE GENOMIC DNA]</scope>
    <source>
        <strain evidence="2 3">RI</strain>
    </source>
</reference>
<dbReference type="EMBL" id="LN871598">
    <property type="protein sequence ID" value="SJK86331.1"/>
    <property type="molecule type" value="Genomic_DNA"/>
</dbReference>
<gene>
    <name evidence="2" type="ORF">BMR1_03g01305</name>
</gene>
<feature type="chain" id="PRO_5012006263" evidence="1">
    <location>
        <begin position="31"/>
        <end position="196"/>
    </location>
</feature>
<dbReference type="Proteomes" id="UP000002899">
    <property type="component" value="Chromosome III"/>
</dbReference>
<name>A0A1R4ABD2_BABMR</name>
<feature type="signal peptide" evidence="1">
    <location>
        <begin position="1"/>
        <end position="30"/>
    </location>
</feature>
<accession>A0A1R4ABD2</accession>
<dbReference type="RefSeq" id="XP_021338502.1">
    <property type="nucleotide sequence ID" value="XM_021481920.1"/>
</dbReference>
<protein>
    <submittedName>
        <fullName evidence="2">Uncharacterized protein</fullName>
    </submittedName>
</protein>
<proteinExistence type="predicted"/>
<keyword evidence="3" id="KW-1185">Reference proteome</keyword>
<dbReference type="AlphaFoldDB" id="A0A1R4ABD2"/>
<reference evidence="2 3" key="2">
    <citation type="journal article" date="2013" name="PLoS ONE">
        <title>Whole genome mapping and re-organization of the nuclear and mitochondrial genomes of Babesia microti isolates.</title>
        <authorList>
            <person name="Cornillot E."/>
            <person name="Dassouli A."/>
            <person name="Garg A."/>
            <person name="Pachikara N."/>
            <person name="Randazzo S."/>
            <person name="Depoix D."/>
            <person name="Carcy B."/>
            <person name="Delbecq S."/>
            <person name="Frutos R."/>
            <person name="Silva J.C."/>
            <person name="Sutton R."/>
            <person name="Krause P.J."/>
            <person name="Mamoun C.B."/>
        </authorList>
    </citation>
    <scope>NUCLEOTIDE SEQUENCE [LARGE SCALE GENOMIC DNA]</scope>
    <source>
        <strain evidence="2 3">RI</strain>
    </source>
</reference>
<dbReference type="GeneID" id="24424896"/>
<dbReference type="VEuPathDB" id="PiroplasmaDB:BMR1_03g01305"/>
<keyword evidence="1" id="KW-0732">Signal</keyword>
<dbReference type="KEGG" id="bmic:BMR1_03g01305"/>
<evidence type="ECO:0000313" key="2">
    <source>
        <dbReference type="EMBL" id="SJK86331.1"/>
    </source>
</evidence>
<evidence type="ECO:0000313" key="3">
    <source>
        <dbReference type="Proteomes" id="UP000002899"/>
    </source>
</evidence>